<protein>
    <submittedName>
        <fullName evidence="1">Uncharacterized protein</fullName>
    </submittedName>
</protein>
<proteinExistence type="predicted"/>
<organism evidence="1 2">
    <name type="scientific">Henosepilachna vigintioctopunctata</name>
    <dbReference type="NCBI Taxonomy" id="420089"/>
    <lineage>
        <taxon>Eukaryota</taxon>
        <taxon>Metazoa</taxon>
        <taxon>Ecdysozoa</taxon>
        <taxon>Arthropoda</taxon>
        <taxon>Hexapoda</taxon>
        <taxon>Insecta</taxon>
        <taxon>Pterygota</taxon>
        <taxon>Neoptera</taxon>
        <taxon>Endopterygota</taxon>
        <taxon>Coleoptera</taxon>
        <taxon>Polyphaga</taxon>
        <taxon>Cucujiformia</taxon>
        <taxon>Coccinelloidea</taxon>
        <taxon>Coccinellidae</taxon>
        <taxon>Epilachninae</taxon>
        <taxon>Epilachnini</taxon>
        <taxon>Henosepilachna</taxon>
    </lineage>
</organism>
<reference evidence="1 2" key="1">
    <citation type="submission" date="2023-03" db="EMBL/GenBank/DDBJ databases">
        <title>Genome insight into feeding habits of ladybird beetles.</title>
        <authorList>
            <person name="Li H.-S."/>
            <person name="Huang Y.-H."/>
            <person name="Pang H."/>
        </authorList>
    </citation>
    <scope>NUCLEOTIDE SEQUENCE [LARGE SCALE GENOMIC DNA]</scope>
    <source>
        <strain evidence="1">SYSU_2023b</strain>
        <tissue evidence="1">Whole body</tissue>
    </source>
</reference>
<keyword evidence="2" id="KW-1185">Reference proteome</keyword>
<gene>
    <name evidence="1" type="ORF">WA026_004605</name>
</gene>
<evidence type="ECO:0000313" key="2">
    <source>
        <dbReference type="Proteomes" id="UP001431783"/>
    </source>
</evidence>
<name>A0AAW1V850_9CUCU</name>
<dbReference type="AlphaFoldDB" id="A0AAW1V850"/>
<sequence>MNTKILDKISMSGRGVQADHRVVHLSSRYQPLDRHIRVDSIDPGMGRQLVNHNLELAGLKIQPAPFEVKLPEYKRSENNMFVGHQFVSY</sequence>
<comment type="caution">
    <text evidence="1">The sequence shown here is derived from an EMBL/GenBank/DDBJ whole genome shotgun (WGS) entry which is preliminary data.</text>
</comment>
<dbReference type="EMBL" id="JARQZJ010000122">
    <property type="protein sequence ID" value="KAK9889329.1"/>
    <property type="molecule type" value="Genomic_DNA"/>
</dbReference>
<evidence type="ECO:0000313" key="1">
    <source>
        <dbReference type="EMBL" id="KAK9889329.1"/>
    </source>
</evidence>
<accession>A0AAW1V850</accession>
<dbReference type="Proteomes" id="UP001431783">
    <property type="component" value="Unassembled WGS sequence"/>
</dbReference>